<dbReference type="PANTHER" id="PTHR30466">
    <property type="entry name" value="FLAVIN REDUCTASE"/>
    <property type="match status" value="1"/>
</dbReference>
<dbReference type="EC" id="1.-.-.-" evidence="3"/>
<dbReference type="Gene3D" id="2.30.110.10">
    <property type="entry name" value="Electron Transport, Fmn-binding Protein, Chain A"/>
    <property type="match status" value="1"/>
</dbReference>
<dbReference type="Pfam" id="PF01613">
    <property type="entry name" value="Flavin_Reduct"/>
    <property type="match status" value="1"/>
</dbReference>
<gene>
    <name evidence="3" type="ORF">ABVN21_09145</name>
</gene>
<reference evidence="3" key="1">
    <citation type="submission" date="2024-06" db="EMBL/GenBank/DDBJ databases">
        <title>The Caenorhabditis elegans bacterial microbiome influences microsporidia infection through nutrient limitation and inhibiting parasite invasion.</title>
        <authorList>
            <person name="Tamim El Jarkass H."/>
            <person name="Castelblanco S."/>
            <person name="Kaur M."/>
            <person name="Wan Y.C."/>
            <person name="Ellis A.E."/>
            <person name="Sheldon R.D."/>
            <person name="Lien E.C."/>
            <person name="Burton N.O."/>
            <person name="Wright G.D."/>
            <person name="Reinke A.W."/>
        </authorList>
    </citation>
    <scope>NUCLEOTIDE SEQUENCE</scope>
    <source>
        <strain evidence="3">MYb327</strain>
    </source>
</reference>
<protein>
    <submittedName>
        <fullName evidence="3">Flavin reductase family protein</fullName>
        <ecNumber evidence="3">1.-.-.-</ecNumber>
    </submittedName>
</protein>
<dbReference type="SMART" id="SM00903">
    <property type="entry name" value="Flavin_Reduct"/>
    <property type="match status" value="1"/>
</dbReference>
<dbReference type="EMBL" id="CP159258">
    <property type="protein sequence ID" value="XCG76216.1"/>
    <property type="molecule type" value="Genomic_DNA"/>
</dbReference>
<dbReference type="SUPFAM" id="SSF50475">
    <property type="entry name" value="FMN-binding split barrel"/>
    <property type="match status" value="1"/>
</dbReference>
<dbReference type="InterPro" id="IPR012349">
    <property type="entry name" value="Split_barrel_FMN-bd"/>
</dbReference>
<dbReference type="GO" id="GO:0010181">
    <property type="term" value="F:FMN binding"/>
    <property type="evidence" value="ECO:0007669"/>
    <property type="project" value="InterPro"/>
</dbReference>
<keyword evidence="1 3" id="KW-0560">Oxidoreductase</keyword>
<dbReference type="InterPro" id="IPR050268">
    <property type="entry name" value="NADH-dep_flavin_reductase"/>
</dbReference>
<dbReference type="PANTHER" id="PTHR30466:SF1">
    <property type="entry name" value="FMN REDUCTASE (NADH) RUTF"/>
    <property type="match status" value="1"/>
</dbReference>
<sequence>MDTKLLRSVMGQFATGVTVVTFVADGQPAGMTANAFMSVSLEPPLILISIRKASSFNQFVREDVRYGVNFLAESQRWLSGHFGGRPEEGADLPYVYHEDTPLLDGSLVHLVARTVDVHPAGDHLLYIGEIEHIRVGAQRKPLLFFGGRYHQMHARAPSVEWSGSCIDGW</sequence>
<dbReference type="GO" id="GO:0006208">
    <property type="term" value="P:pyrimidine nucleobase catabolic process"/>
    <property type="evidence" value="ECO:0007669"/>
    <property type="project" value="TreeGrafter"/>
</dbReference>
<dbReference type="RefSeq" id="WP_339554522.1">
    <property type="nucleotide sequence ID" value="NZ_CP159258.1"/>
</dbReference>
<feature type="domain" description="Flavin reductase like" evidence="2">
    <location>
        <begin position="10"/>
        <end position="151"/>
    </location>
</feature>
<evidence type="ECO:0000259" key="2">
    <source>
        <dbReference type="SMART" id="SM00903"/>
    </source>
</evidence>
<evidence type="ECO:0000256" key="1">
    <source>
        <dbReference type="ARBA" id="ARBA00023002"/>
    </source>
</evidence>
<proteinExistence type="predicted"/>
<organism evidence="3">
    <name type="scientific">Pseudomonas sp. MYb327</name>
    <dbReference type="NCBI Taxonomy" id="2745230"/>
    <lineage>
        <taxon>Bacteria</taxon>
        <taxon>Pseudomonadati</taxon>
        <taxon>Pseudomonadota</taxon>
        <taxon>Gammaproteobacteria</taxon>
        <taxon>Pseudomonadales</taxon>
        <taxon>Pseudomonadaceae</taxon>
        <taxon>Pseudomonas</taxon>
    </lineage>
</organism>
<name>A0AAU8E7E8_9PSED</name>
<dbReference type="InterPro" id="IPR002563">
    <property type="entry name" value="Flavin_Rdtase-like_dom"/>
</dbReference>
<dbReference type="AlphaFoldDB" id="A0AAU8E7E8"/>
<dbReference type="GO" id="GO:0042602">
    <property type="term" value="F:riboflavin reductase (NADPH) activity"/>
    <property type="evidence" value="ECO:0007669"/>
    <property type="project" value="TreeGrafter"/>
</dbReference>
<evidence type="ECO:0000313" key="3">
    <source>
        <dbReference type="EMBL" id="XCG76216.1"/>
    </source>
</evidence>
<accession>A0AAU8E7E8</accession>